<evidence type="ECO:0000313" key="3">
    <source>
        <dbReference type="Proteomes" id="UP000007089"/>
    </source>
</evidence>
<sequence length="88" mass="9153">MRIAIAAMLLALSSTSCHNECDEGKLRCSGHDLQVCVDPSGGSDPGWRTVVDCQEEGLPLVGSCYDCSDGTHLCSDDPTNPCSGHGGL</sequence>
<name>B8JG40_ANAD2</name>
<evidence type="ECO:0008006" key="4">
    <source>
        <dbReference type="Google" id="ProtNLM"/>
    </source>
</evidence>
<dbReference type="RefSeq" id="WP_012634167.1">
    <property type="nucleotide sequence ID" value="NC_011891.1"/>
</dbReference>
<dbReference type="HOGENOM" id="CLU_2462351_0_0_7"/>
<dbReference type="KEGG" id="acp:A2cp1_3108"/>
<dbReference type="Proteomes" id="UP000007089">
    <property type="component" value="Chromosome"/>
</dbReference>
<dbReference type="PROSITE" id="PS51257">
    <property type="entry name" value="PROKAR_LIPOPROTEIN"/>
    <property type="match status" value="1"/>
</dbReference>
<dbReference type="AlphaFoldDB" id="B8JG40"/>
<accession>B8JG40</accession>
<evidence type="ECO:0000256" key="1">
    <source>
        <dbReference type="SAM" id="SignalP"/>
    </source>
</evidence>
<evidence type="ECO:0000313" key="2">
    <source>
        <dbReference type="EMBL" id="ACL66443.1"/>
    </source>
</evidence>
<reference evidence="2" key="1">
    <citation type="submission" date="2009-01" db="EMBL/GenBank/DDBJ databases">
        <title>Complete sequence of Anaeromyxobacter dehalogenans 2CP-1.</title>
        <authorList>
            <consortium name="US DOE Joint Genome Institute"/>
            <person name="Lucas S."/>
            <person name="Copeland A."/>
            <person name="Lapidus A."/>
            <person name="Glavina del Rio T."/>
            <person name="Dalin E."/>
            <person name="Tice H."/>
            <person name="Bruce D."/>
            <person name="Goodwin L."/>
            <person name="Pitluck S."/>
            <person name="Saunders E."/>
            <person name="Brettin T."/>
            <person name="Detter J.C."/>
            <person name="Han C."/>
            <person name="Larimer F."/>
            <person name="Land M."/>
            <person name="Hauser L."/>
            <person name="Kyrpides N."/>
            <person name="Ovchinnikova G."/>
            <person name="Beliaev A.S."/>
            <person name="Richardson P."/>
        </authorList>
    </citation>
    <scope>NUCLEOTIDE SEQUENCE</scope>
    <source>
        <strain evidence="2">2CP-1</strain>
    </source>
</reference>
<feature type="signal peptide" evidence="1">
    <location>
        <begin position="1"/>
        <end position="19"/>
    </location>
</feature>
<dbReference type="EMBL" id="CP001359">
    <property type="protein sequence ID" value="ACL66443.1"/>
    <property type="molecule type" value="Genomic_DNA"/>
</dbReference>
<keyword evidence="1" id="KW-0732">Signal</keyword>
<feature type="chain" id="PRO_5002875247" description="Lipoprotein" evidence="1">
    <location>
        <begin position="20"/>
        <end position="88"/>
    </location>
</feature>
<keyword evidence="3" id="KW-1185">Reference proteome</keyword>
<organism evidence="2 3">
    <name type="scientific">Anaeromyxobacter dehalogenans (strain ATCC BAA-258 / DSM 21875 / 2CP-1)</name>
    <dbReference type="NCBI Taxonomy" id="455488"/>
    <lineage>
        <taxon>Bacteria</taxon>
        <taxon>Pseudomonadati</taxon>
        <taxon>Myxococcota</taxon>
        <taxon>Myxococcia</taxon>
        <taxon>Myxococcales</taxon>
        <taxon>Cystobacterineae</taxon>
        <taxon>Anaeromyxobacteraceae</taxon>
        <taxon>Anaeromyxobacter</taxon>
    </lineage>
</organism>
<gene>
    <name evidence="2" type="ordered locus">A2cp1_3108</name>
</gene>
<protein>
    <recommendedName>
        <fullName evidence="4">Lipoprotein</fullName>
    </recommendedName>
</protein>
<proteinExistence type="predicted"/>